<evidence type="ECO:0000256" key="4">
    <source>
        <dbReference type="SAM" id="SignalP"/>
    </source>
</evidence>
<accession>A0A3N0C698</accession>
<feature type="domain" description="Solute-binding protein family 5" evidence="5">
    <location>
        <begin position="98"/>
        <end position="484"/>
    </location>
</feature>
<evidence type="ECO:0000256" key="3">
    <source>
        <dbReference type="ARBA" id="ARBA00022729"/>
    </source>
</evidence>
<feature type="chain" id="PRO_5039477953" evidence="4">
    <location>
        <begin position="30"/>
        <end position="562"/>
    </location>
</feature>
<dbReference type="SUPFAM" id="SSF53850">
    <property type="entry name" value="Periplasmic binding protein-like II"/>
    <property type="match status" value="1"/>
</dbReference>
<proteinExistence type="inferred from homology"/>
<dbReference type="AlphaFoldDB" id="A0A3N0C698"/>
<dbReference type="RefSeq" id="WP_123254056.1">
    <property type="nucleotide sequence ID" value="NZ_RBED01000068.1"/>
</dbReference>
<name>A0A3N0C698_9MICC</name>
<dbReference type="PANTHER" id="PTHR30290:SF9">
    <property type="entry name" value="OLIGOPEPTIDE-BINDING PROTEIN APPA"/>
    <property type="match status" value="1"/>
</dbReference>
<keyword evidence="2" id="KW-0813">Transport</keyword>
<dbReference type="InterPro" id="IPR000914">
    <property type="entry name" value="SBP_5_dom"/>
</dbReference>
<dbReference type="GO" id="GO:0042597">
    <property type="term" value="C:periplasmic space"/>
    <property type="evidence" value="ECO:0007669"/>
    <property type="project" value="UniProtKB-ARBA"/>
</dbReference>
<sequence length="562" mass="60491">MPRTVAPSKRLHRIAAGICAVLLPLTLAACTGTPAPGASSPATPSDTPAAGPTAVFTFGTAARAPGLDPALVADIEAYRVTRQVLEGLVGVDQTTGQPTPLLATEWKQSDDGKAYDFQLRGDVRFHDGTAFDAAAVCTNFNRWFNFSDALRSQAPGSSFKGVFKAHADQAELSLYRSCTALAPDNVRIELAEPFTGFLQALTMPAFAMSSPQALAAQNADALDQNVNGLAASAYALHPVGTGPYVFTARDGDSITLGSNADYWGEKGQIGTVNFVTYDHPESRLQALLDGKIDVYDSVTVGNFDDLVKNGQQIIQRDPFSVMYLGVNQAVPALLNIKVRQAIEMALDKDTLIRRFFIDNTAKASQFVPPKLSGFNNNAPALGYDPAKAKQYLADAGYDGAELKFYYPLNVARPYLPTPEKVYAEISRQLTAVGLNIKPVPVEWSEGYLKQVTSPGDHAFHLLGWNGSYADQDNFVGPLFGENNGEFGLQDPQLFSKIARARGLPDGGERVEAYRTINTHIAETVPAIPIAFPISALALSDRVESYPASPVLDEVFTKVRLKP</sequence>
<dbReference type="PANTHER" id="PTHR30290">
    <property type="entry name" value="PERIPLASMIC BINDING COMPONENT OF ABC TRANSPORTER"/>
    <property type="match status" value="1"/>
</dbReference>
<feature type="signal peptide" evidence="4">
    <location>
        <begin position="1"/>
        <end position="29"/>
    </location>
</feature>
<keyword evidence="3 4" id="KW-0732">Signal</keyword>
<gene>
    <name evidence="6" type="ORF">D7003_03285</name>
</gene>
<evidence type="ECO:0000313" key="6">
    <source>
        <dbReference type="EMBL" id="RNL58539.1"/>
    </source>
</evidence>
<evidence type="ECO:0000313" key="7">
    <source>
        <dbReference type="Proteomes" id="UP000273807"/>
    </source>
</evidence>
<dbReference type="Pfam" id="PF00496">
    <property type="entry name" value="SBP_bac_5"/>
    <property type="match status" value="1"/>
</dbReference>
<dbReference type="InterPro" id="IPR030678">
    <property type="entry name" value="Peptide/Ni-bd"/>
</dbReference>
<dbReference type="CDD" id="cd08493">
    <property type="entry name" value="PBP2_DppA_like"/>
    <property type="match status" value="1"/>
</dbReference>
<dbReference type="OrthoDB" id="9796817at2"/>
<evidence type="ECO:0000259" key="5">
    <source>
        <dbReference type="Pfam" id="PF00496"/>
    </source>
</evidence>
<reference evidence="6 7" key="1">
    <citation type="submission" date="2018-10" db="EMBL/GenBank/DDBJ databases">
        <title>Genome sequencing of Arthrobacter oryzae TNB02.</title>
        <authorList>
            <person name="Cho Y.-J."/>
            <person name="Cho A."/>
            <person name="Kim O.-S."/>
        </authorList>
    </citation>
    <scope>NUCLEOTIDE SEQUENCE [LARGE SCALE GENOMIC DNA]</scope>
    <source>
        <strain evidence="6 7">TNB02</strain>
    </source>
</reference>
<keyword evidence="7" id="KW-1185">Reference proteome</keyword>
<dbReference type="GO" id="GO:0043190">
    <property type="term" value="C:ATP-binding cassette (ABC) transporter complex"/>
    <property type="evidence" value="ECO:0007669"/>
    <property type="project" value="InterPro"/>
</dbReference>
<dbReference type="Gene3D" id="3.90.76.10">
    <property type="entry name" value="Dipeptide-binding Protein, Domain 1"/>
    <property type="match status" value="1"/>
</dbReference>
<protein>
    <submittedName>
        <fullName evidence="6">ABC transporter substrate-binding protein</fullName>
    </submittedName>
</protein>
<dbReference type="Gene3D" id="3.10.105.10">
    <property type="entry name" value="Dipeptide-binding Protein, Domain 3"/>
    <property type="match status" value="1"/>
</dbReference>
<evidence type="ECO:0000256" key="1">
    <source>
        <dbReference type="ARBA" id="ARBA00005695"/>
    </source>
</evidence>
<evidence type="ECO:0000256" key="2">
    <source>
        <dbReference type="ARBA" id="ARBA00022448"/>
    </source>
</evidence>
<dbReference type="InterPro" id="IPR039424">
    <property type="entry name" value="SBP_5"/>
</dbReference>
<organism evidence="6 7">
    <name type="scientific">Arthrobacter oryzae</name>
    <dbReference type="NCBI Taxonomy" id="409290"/>
    <lineage>
        <taxon>Bacteria</taxon>
        <taxon>Bacillati</taxon>
        <taxon>Actinomycetota</taxon>
        <taxon>Actinomycetes</taxon>
        <taxon>Micrococcales</taxon>
        <taxon>Micrococcaceae</taxon>
        <taxon>Arthrobacter</taxon>
    </lineage>
</organism>
<dbReference type="GO" id="GO:1904680">
    <property type="term" value="F:peptide transmembrane transporter activity"/>
    <property type="evidence" value="ECO:0007669"/>
    <property type="project" value="TreeGrafter"/>
</dbReference>
<dbReference type="Proteomes" id="UP000273807">
    <property type="component" value="Unassembled WGS sequence"/>
</dbReference>
<dbReference type="GO" id="GO:0015833">
    <property type="term" value="P:peptide transport"/>
    <property type="evidence" value="ECO:0007669"/>
    <property type="project" value="TreeGrafter"/>
</dbReference>
<dbReference type="EMBL" id="RBED01000068">
    <property type="protein sequence ID" value="RNL58539.1"/>
    <property type="molecule type" value="Genomic_DNA"/>
</dbReference>
<dbReference type="PIRSF" id="PIRSF002741">
    <property type="entry name" value="MppA"/>
    <property type="match status" value="1"/>
</dbReference>
<dbReference type="PROSITE" id="PS51257">
    <property type="entry name" value="PROKAR_LIPOPROTEIN"/>
    <property type="match status" value="1"/>
</dbReference>
<comment type="similarity">
    <text evidence="1">Belongs to the bacterial solute-binding protein 5 family.</text>
</comment>
<comment type="caution">
    <text evidence="6">The sequence shown here is derived from an EMBL/GenBank/DDBJ whole genome shotgun (WGS) entry which is preliminary data.</text>
</comment>
<dbReference type="Gene3D" id="3.40.190.10">
    <property type="entry name" value="Periplasmic binding protein-like II"/>
    <property type="match status" value="1"/>
</dbReference>